<feature type="region of interest" description="Disordered" evidence="1">
    <location>
        <begin position="1"/>
        <end position="70"/>
    </location>
</feature>
<feature type="compositionally biased region" description="Low complexity" evidence="1">
    <location>
        <begin position="29"/>
        <end position="47"/>
    </location>
</feature>
<evidence type="ECO:0000313" key="3">
    <source>
        <dbReference type="Proteomes" id="UP000019377"/>
    </source>
</evidence>
<dbReference type="Proteomes" id="UP000019377">
    <property type="component" value="Unassembled WGS sequence"/>
</dbReference>
<keyword evidence="3" id="KW-1185">Reference proteome</keyword>
<proteinExistence type="predicted"/>
<dbReference type="AlphaFoldDB" id="V5ECP3"/>
<dbReference type="RefSeq" id="XP_016293200.1">
    <property type="nucleotide sequence ID" value="XM_016435459.1"/>
</dbReference>
<accession>V5ECP3</accession>
<dbReference type="OMA" id="WRLKRIN"/>
<dbReference type="GeneID" id="27418079"/>
<dbReference type="EMBL" id="KI545860">
    <property type="protein sequence ID" value="EST08211.1"/>
    <property type="molecule type" value="Genomic_DNA"/>
</dbReference>
<evidence type="ECO:0000313" key="2">
    <source>
        <dbReference type="EMBL" id="EST08211.1"/>
    </source>
</evidence>
<sequence>MADREFTGPRSLLSALSGRTRTSSKKETGTSSSKAPHTSSKSSTATKSSRRHRFDDKSGPPPPRGSLTPEKLSYLDWRLKRINHVRQKSENSSLCWYDGRDTIGRNSIDVSSSSRIDVVVQERIVPAPAPTSKPKRRVPSSMAYYADEKAAGLEALEHAYSDSVFANLPRLSKGDSCSGSDMSGSSDQHAAHLPPVVLHAVSDKDVGGQYFAKPKKSLFARAGFNKKKTVEDTEASMRNSGPIARIWGR</sequence>
<name>V5ECP3_KALBG</name>
<organism evidence="2 3">
    <name type="scientific">Kalmanozyma brasiliensis (strain GHG001)</name>
    <name type="common">Yeast</name>
    <name type="synonym">Pseudozyma brasiliensis</name>
    <dbReference type="NCBI Taxonomy" id="1365824"/>
    <lineage>
        <taxon>Eukaryota</taxon>
        <taxon>Fungi</taxon>
        <taxon>Dikarya</taxon>
        <taxon>Basidiomycota</taxon>
        <taxon>Ustilaginomycotina</taxon>
        <taxon>Ustilaginomycetes</taxon>
        <taxon>Ustilaginales</taxon>
        <taxon>Ustilaginaceae</taxon>
        <taxon>Kalmanozyma</taxon>
    </lineage>
</organism>
<gene>
    <name evidence="2" type="ORF">PSEUBRA_SCAF18g04761</name>
</gene>
<reference evidence="3" key="1">
    <citation type="journal article" date="2013" name="Genome Announc.">
        <title>Draft genome sequence of Pseudozyma brasiliensis sp. nov. strain GHG001, a high producer of endo-1,4-xylanase isolated from an insect pest of sugarcane.</title>
        <authorList>
            <person name="Oliveira J.V.D.C."/>
            <person name="dos Santos R.A.C."/>
            <person name="Borges T.A."/>
            <person name="Riano-Pachon D.M."/>
            <person name="Goldman G.H."/>
        </authorList>
    </citation>
    <scope>NUCLEOTIDE SEQUENCE [LARGE SCALE GENOMIC DNA]</scope>
    <source>
        <strain evidence="3">GHG001</strain>
    </source>
</reference>
<dbReference type="OrthoDB" id="2551094at2759"/>
<evidence type="ECO:0000256" key="1">
    <source>
        <dbReference type="SAM" id="MobiDB-lite"/>
    </source>
</evidence>
<protein>
    <submittedName>
        <fullName evidence="2">Uncharacterized protein</fullName>
    </submittedName>
</protein>
<dbReference type="HOGENOM" id="CLU_980631_0_0_1"/>
<dbReference type="eggNOG" id="ENOG502R38X">
    <property type="taxonomic scope" value="Eukaryota"/>
</dbReference>